<comment type="caution">
    <text evidence="7">The sequence shown here is derived from an EMBL/GenBank/DDBJ whole genome shotgun (WGS) entry which is preliminary data.</text>
</comment>
<feature type="domain" description="Translocation and assembly module TamB C-terminal" evidence="6">
    <location>
        <begin position="1048"/>
        <end position="1388"/>
    </location>
</feature>
<name>A0ABY2X7Z3_9RHOB</name>
<organism evidence="7 8">
    <name type="scientific">Arenibacterium halophilum</name>
    <dbReference type="NCBI Taxonomy" id="2583821"/>
    <lineage>
        <taxon>Bacteria</taxon>
        <taxon>Pseudomonadati</taxon>
        <taxon>Pseudomonadota</taxon>
        <taxon>Alphaproteobacteria</taxon>
        <taxon>Rhodobacterales</taxon>
        <taxon>Paracoccaceae</taxon>
        <taxon>Arenibacterium</taxon>
    </lineage>
</organism>
<dbReference type="EMBL" id="VCPC01000003">
    <property type="protein sequence ID" value="TMV11596.1"/>
    <property type="molecule type" value="Genomic_DNA"/>
</dbReference>
<accession>A0ABY2X7Z3</accession>
<dbReference type="RefSeq" id="WP_138864661.1">
    <property type="nucleotide sequence ID" value="NZ_VCPC01000003.1"/>
</dbReference>
<protein>
    <submittedName>
        <fullName evidence="7">Translocation/assembly module TamB</fullName>
    </submittedName>
</protein>
<keyword evidence="4" id="KW-0472">Membrane</keyword>
<reference evidence="7 8" key="1">
    <citation type="submission" date="2019-05" db="EMBL/GenBank/DDBJ databases">
        <title>Marivita sp. nov. isolated from sea sediment.</title>
        <authorList>
            <person name="Kim W."/>
        </authorList>
    </citation>
    <scope>NUCLEOTIDE SEQUENCE [LARGE SCALE GENOMIC DNA]</scope>
    <source>
        <strain evidence="7 8">CAU 1492</strain>
    </source>
</reference>
<evidence type="ECO:0000256" key="1">
    <source>
        <dbReference type="ARBA" id="ARBA00004167"/>
    </source>
</evidence>
<evidence type="ECO:0000313" key="7">
    <source>
        <dbReference type="EMBL" id="TMV11596.1"/>
    </source>
</evidence>
<evidence type="ECO:0000256" key="5">
    <source>
        <dbReference type="SAM" id="SignalP"/>
    </source>
</evidence>
<dbReference type="Pfam" id="PF04357">
    <property type="entry name" value="TamB"/>
    <property type="match status" value="1"/>
</dbReference>
<keyword evidence="8" id="KW-1185">Reference proteome</keyword>
<evidence type="ECO:0000256" key="3">
    <source>
        <dbReference type="ARBA" id="ARBA00022989"/>
    </source>
</evidence>
<keyword evidence="5" id="KW-0732">Signal</keyword>
<dbReference type="PANTHER" id="PTHR36985:SF1">
    <property type="entry name" value="TRANSLOCATION AND ASSEMBLY MODULE SUBUNIT TAMB"/>
    <property type="match status" value="1"/>
</dbReference>
<keyword evidence="2" id="KW-0812">Transmembrane</keyword>
<evidence type="ECO:0000259" key="6">
    <source>
        <dbReference type="Pfam" id="PF04357"/>
    </source>
</evidence>
<dbReference type="PANTHER" id="PTHR36985">
    <property type="entry name" value="TRANSLOCATION AND ASSEMBLY MODULE SUBUNIT TAMB"/>
    <property type="match status" value="1"/>
</dbReference>
<evidence type="ECO:0000256" key="4">
    <source>
        <dbReference type="ARBA" id="ARBA00023136"/>
    </source>
</evidence>
<dbReference type="InterPro" id="IPR007452">
    <property type="entry name" value="TamB_C"/>
</dbReference>
<evidence type="ECO:0000313" key="8">
    <source>
        <dbReference type="Proteomes" id="UP001191082"/>
    </source>
</evidence>
<evidence type="ECO:0000256" key="2">
    <source>
        <dbReference type="ARBA" id="ARBA00022692"/>
    </source>
</evidence>
<gene>
    <name evidence="7" type="ORF">FGK64_15075</name>
</gene>
<feature type="chain" id="PRO_5046642642" evidence="5">
    <location>
        <begin position="21"/>
        <end position="1388"/>
    </location>
</feature>
<feature type="signal peptide" evidence="5">
    <location>
        <begin position="1"/>
        <end position="20"/>
    </location>
</feature>
<proteinExistence type="predicted"/>
<sequence>MRLLASLLLALSCLATPSFAQDDESGGFIADLLQNALSGENRNVRVIGLEGALSTRATLRQLTVSDDEGVWLTIENAVLDWSRSALLRGNLQVQTLSAERIAVARRPGVTTDPDLPTPEAQPFALPELPVSVTIEDISVDRLELAEPVAGRAADLTFKGALSLIDGALDADVALTRIDRPGDQITLKADYSNSSRELVLDLSVIEDADGLFTEILNIPDRPSLALTARGAGPISDVGIDITLATDDVERIAGQIRLTEEEDGSDQPGTAFSAELAGDLTPLIAPSYHEFFGNSAQLAISGRRGGDGSFDLPEFSLAANALNLTGALTTDAAGKLRRADLSGRIEPPEGQTVVLPAGTPPMSVAGANIALQFDADASNGWTLDADLRGLARVDFEAERAQLTGRGTLDQTGAPRLVGTITAQLDGLALVNPALNRAVGSSLALSGNVDWQSGGAVQLDGFELTGTDYAARVTGRVDGLDTGFRLTGEAEVEADDLSRFSDLAGRNLSGAANATLRGTGSPLGGDFDLQLAAETRDLTTGIAQLNAITGGNTSLALDAMRDETGTTLRSFDLTGEALEATASGTIRSTASDFDFRARLDDLARIVPQSPGPVTLSGDLRHQGEVVNARVQFRAPDATTANITATLQADGAADIDYIATVNGLEKFVPALNGTLQSTGTARRSTEAGWTVTANTSGSAGITGDFQADFSESTGDLALDFDAAFERLERLVPQVAGTLAADGKATRSGAGAWDVEAQTSGSAGLTGTLAATYDEPTGAARTEFDTTVERIERFVPQLAGSLTTAGTANRAPDTTWTAAIDTGGTAGLSGNFRGSFTETTGALDVFFDAAFDRVQAFLPDLAGGIAAKGRARRFEEKTWQVNAVAEGSAGLSGTFRATYDEASTDAQLYFDAALERIQRLVPDFAGTLTAAGEAARAGNVWSLDAMATGPGGIEADLDGTYDQAANRADVTARGQAQLGLANAVIRPNSITGTARFDLALNGTPGLNALSGTVTANGASVAIPAVGQAITGLDTSVRLGSGSAQINASGGLRAGGRFTVSGPFGLSAPFNAGLAIALQNIVLTDNLSYKSTSNGALRFDGGLTGGGTIGGQITFGETEINIAAVSGAIGTAPIPTIRHVGESGATRRTRARAGLLDQGGGASAAYGLDLVLNAPSRIFVRGRGLNAELGGSVRVGGTTANVVPSGRIGLIRGYMDILGRRLTLTEGSVSMQGRLEPYLNFAATTSTSEGEATLAVTGPASTPRIEVTSVPERPSEEALAMLLFGDKFTDLSPLKLAQLGAQLATLSGRGGGFLDKVRQGLGVDNLDLGTDDDGRAQVGLGGYISDNVYTDVTINAEGDSEVNLNLDLTKELTIKGSVNNTGETGLGLFFQRDY</sequence>
<dbReference type="Proteomes" id="UP001191082">
    <property type="component" value="Unassembled WGS sequence"/>
</dbReference>
<keyword evidence="3" id="KW-1133">Transmembrane helix</keyword>
<comment type="subcellular location">
    <subcellularLocation>
        <location evidence="1">Membrane</location>
        <topology evidence="1">Single-pass membrane protein</topology>
    </subcellularLocation>
</comment>